<feature type="signal peptide" evidence="9">
    <location>
        <begin position="1"/>
        <end position="22"/>
    </location>
</feature>
<reference evidence="10" key="1">
    <citation type="submission" date="2021-02" db="EMBL/GenBank/DDBJ databases">
        <title>First Annotated Genome of the Yellow-green Alga Tribonema minus.</title>
        <authorList>
            <person name="Mahan K.M."/>
        </authorList>
    </citation>
    <scope>NUCLEOTIDE SEQUENCE</scope>
    <source>
        <strain evidence="10">UTEX B ZZ1240</strain>
    </source>
</reference>
<feature type="transmembrane region" description="Helical" evidence="8">
    <location>
        <begin position="425"/>
        <end position="446"/>
    </location>
</feature>
<evidence type="ECO:0000256" key="5">
    <source>
        <dbReference type="ARBA" id="ARBA00022692"/>
    </source>
</evidence>
<dbReference type="GO" id="GO:0005886">
    <property type="term" value="C:plasma membrane"/>
    <property type="evidence" value="ECO:0007669"/>
    <property type="project" value="UniProtKB-SubCell"/>
</dbReference>
<feature type="transmembrane region" description="Helical" evidence="8">
    <location>
        <begin position="344"/>
        <end position="370"/>
    </location>
</feature>
<dbReference type="OrthoDB" id="204942at2759"/>
<feature type="transmembrane region" description="Helical" evidence="8">
    <location>
        <begin position="168"/>
        <end position="186"/>
    </location>
</feature>
<comment type="caution">
    <text evidence="10">The sequence shown here is derived from an EMBL/GenBank/DDBJ whole genome shotgun (WGS) entry which is preliminary data.</text>
</comment>
<keyword evidence="7 8" id="KW-0472">Membrane</keyword>
<evidence type="ECO:0000256" key="2">
    <source>
        <dbReference type="ARBA" id="ARBA00022448"/>
    </source>
</evidence>
<evidence type="ECO:0000313" key="10">
    <source>
        <dbReference type="EMBL" id="KAG5178578.1"/>
    </source>
</evidence>
<feature type="transmembrane region" description="Helical" evidence="8">
    <location>
        <begin position="255"/>
        <end position="273"/>
    </location>
</feature>
<gene>
    <name evidence="10" type="ORF">JKP88DRAFT_329139</name>
</gene>
<evidence type="ECO:0000256" key="7">
    <source>
        <dbReference type="ARBA" id="ARBA00023136"/>
    </source>
</evidence>
<dbReference type="Pfam" id="PF03222">
    <property type="entry name" value="Trp_Tyr_perm"/>
    <property type="match status" value="1"/>
</dbReference>
<keyword evidence="4" id="KW-0997">Cell inner membrane</keyword>
<dbReference type="Proteomes" id="UP000664859">
    <property type="component" value="Unassembled WGS sequence"/>
</dbReference>
<organism evidence="10 11">
    <name type="scientific">Tribonema minus</name>
    <dbReference type="NCBI Taxonomy" id="303371"/>
    <lineage>
        <taxon>Eukaryota</taxon>
        <taxon>Sar</taxon>
        <taxon>Stramenopiles</taxon>
        <taxon>Ochrophyta</taxon>
        <taxon>PX clade</taxon>
        <taxon>Xanthophyceae</taxon>
        <taxon>Tribonematales</taxon>
        <taxon>Tribonemataceae</taxon>
        <taxon>Tribonema</taxon>
    </lineage>
</organism>
<accession>A0A835YXW1</accession>
<dbReference type="InterPro" id="IPR018227">
    <property type="entry name" value="Amino_acid_transport_2"/>
</dbReference>
<dbReference type="AlphaFoldDB" id="A0A835YXW1"/>
<evidence type="ECO:0000313" key="11">
    <source>
        <dbReference type="Proteomes" id="UP000664859"/>
    </source>
</evidence>
<dbReference type="PANTHER" id="PTHR32195:SF24">
    <property type="entry name" value="TRYPTOPHAN OR TYROSINE TRANSPORTER PROTEIN"/>
    <property type="match status" value="1"/>
</dbReference>
<feature type="transmembrane region" description="Helical" evidence="8">
    <location>
        <begin position="228"/>
        <end position="249"/>
    </location>
</feature>
<feature type="transmembrane region" description="Helical" evidence="8">
    <location>
        <begin position="391"/>
        <end position="413"/>
    </location>
</feature>
<keyword evidence="5 8" id="KW-0812">Transmembrane</keyword>
<evidence type="ECO:0000256" key="4">
    <source>
        <dbReference type="ARBA" id="ARBA00022519"/>
    </source>
</evidence>
<keyword evidence="11" id="KW-1185">Reference proteome</keyword>
<keyword evidence="2" id="KW-0813">Transport</keyword>
<sequence>MRPRHVVKLCLTAASLCAPVYAFAPASRQHYGLLRHNSFSRGSTRACLQASELPALDVEPLQGLDASDEATTNSEQSAQAGNTGNVLTAAALIAGTTIGGGFLGLPYYTAPLGAALSSAMLIGSWAYLLANSLLLAHLCCAVMRETGSPAASVFTVARRTLGRRGARALSAGFFFLLNATLVSQLARAGGVVAGLTGLPHAAACALPCALMAAAVFGAPARAVDGGNAALTAGMMAAFAGVVAVNMAWLLRGSSAGAGAAITAVPVVMQLLVYTEMVPLVCERLGGDERRTAAALALGSLPPLLMCLSWSLVALGLVPPAAGAALKAGGDPVNVLLRQGGSMGALVSALAACAITTTVAGSYLALSQFLWDALGARRGGGRREGEGKGQGGARGVSALGVAALTVVPSLLLAVTSPGAFYAAVEFAGAYPVTILWCIGPPLMMWAAKYGLGAQKAWLSASDRWAGKGVLAALGGVAVALLGMSAAGHARALLSAAASLMSKRVWSSAGDKPIASHAGAAAAAANTRSSGPAPLLPRPSLPPWCLLQDALLPPQTHAPRRTLSAAAPLHLVIVILVQSVTWLSDDGSARHCSLGGSTLKGVHHTGGAQFDGSEIG</sequence>
<dbReference type="GO" id="GO:0003333">
    <property type="term" value="P:amino acid transmembrane transport"/>
    <property type="evidence" value="ECO:0007669"/>
    <property type="project" value="InterPro"/>
</dbReference>
<protein>
    <submittedName>
        <fullName evidence="10">Tryptophan/tyrosine permease family-domain-containing protein</fullName>
    </submittedName>
</protein>
<feature type="chain" id="PRO_5032953206" evidence="9">
    <location>
        <begin position="23"/>
        <end position="614"/>
    </location>
</feature>
<feature type="transmembrane region" description="Helical" evidence="8">
    <location>
        <begin position="294"/>
        <end position="317"/>
    </location>
</feature>
<feature type="transmembrane region" description="Helical" evidence="8">
    <location>
        <begin position="86"/>
        <end position="105"/>
    </location>
</feature>
<dbReference type="EMBL" id="JAFCMP010000514">
    <property type="protein sequence ID" value="KAG5178578.1"/>
    <property type="molecule type" value="Genomic_DNA"/>
</dbReference>
<keyword evidence="9" id="KW-0732">Signal</keyword>
<evidence type="ECO:0000256" key="1">
    <source>
        <dbReference type="ARBA" id="ARBA00004429"/>
    </source>
</evidence>
<feature type="transmembrane region" description="Helical" evidence="8">
    <location>
        <begin position="467"/>
        <end position="492"/>
    </location>
</feature>
<evidence type="ECO:0000256" key="3">
    <source>
        <dbReference type="ARBA" id="ARBA00022475"/>
    </source>
</evidence>
<keyword evidence="3" id="KW-1003">Cell membrane</keyword>
<feature type="transmembrane region" description="Helical" evidence="8">
    <location>
        <begin position="112"/>
        <end position="128"/>
    </location>
</feature>
<dbReference type="PANTHER" id="PTHR32195">
    <property type="entry name" value="OS07G0662800 PROTEIN"/>
    <property type="match status" value="1"/>
</dbReference>
<keyword evidence="6 8" id="KW-1133">Transmembrane helix</keyword>
<name>A0A835YXW1_9STRA</name>
<evidence type="ECO:0000256" key="9">
    <source>
        <dbReference type="SAM" id="SignalP"/>
    </source>
</evidence>
<evidence type="ECO:0000256" key="8">
    <source>
        <dbReference type="SAM" id="Phobius"/>
    </source>
</evidence>
<evidence type="ECO:0000256" key="6">
    <source>
        <dbReference type="ARBA" id="ARBA00022989"/>
    </source>
</evidence>
<comment type="subcellular location">
    <subcellularLocation>
        <location evidence="1">Cell inner membrane</location>
        <topology evidence="1">Multi-pass membrane protein</topology>
    </subcellularLocation>
</comment>
<proteinExistence type="predicted"/>
<feature type="transmembrane region" description="Helical" evidence="8">
    <location>
        <begin position="198"/>
        <end position="216"/>
    </location>
</feature>